<dbReference type="GO" id="GO:0030145">
    <property type="term" value="F:manganese ion binding"/>
    <property type="evidence" value="ECO:0007669"/>
    <property type="project" value="TreeGrafter"/>
</dbReference>
<keyword evidence="7 9" id="KW-0464">Manganese</keyword>
<comment type="pathway">
    <text evidence="3 9">Carbohydrate metabolism; pentose and glucuronate interconversion.</text>
</comment>
<accession>A0A5M6D7X0</accession>
<comment type="catalytic activity">
    <reaction evidence="1 9">
        <text>D-mannonate = 2-dehydro-3-deoxy-D-gluconate + H2O</text>
        <dbReference type="Rhea" id="RHEA:20097"/>
        <dbReference type="ChEBI" id="CHEBI:15377"/>
        <dbReference type="ChEBI" id="CHEBI:17767"/>
        <dbReference type="ChEBI" id="CHEBI:57990"/>
        <dbReference type="EC" id="4.2.1.8"/>
    </reaction>
</comment>
<evidence type="ECO:0000256" key="4">
    <source>
        <dbReference type="ARBA" id="ARBA00007389"/>
    </source>
</evidence>
<keyword evidence="11" id="KW-1185">Reference proteome</keyword>
<comment type="cofactor">
    <cofactor evidence="9">
        <name>Fe(2+)</name>
        <dbReference type="ChEBI" id="CHEBI:29033"/>
    </cofactor>
    <cofactor evidence="9">
        <name>Mn(2+)</name>
        <dbReference type="ChEBI" id="CHEBI:29035"/>
    </cofactor>
</comment>
<dbReference type="NCBIfam" id="NF003027">
    <property type="entry name" value="PRK03906.1"/>
    <property type="match status" value="1"/>
</dbReference>
<gene>
    <name evidence="9 10" type="primary">uxuA</name>
    <name evidence="10" type="ORF">F0145_20965</name>
</gene>
<sequence>MKLRETWRWFGPQDPVTLQDIKQTGAEGIVTALHHIPHGEVWPIAEIQKRQAELAAYDLTWDVVESVTIHESIKTRTGDYQRYIDLYKESLRNIAACGIKIVTYNFMPVNDWTRTDLDLIMPDGSKALYFNWFDLAVFDIHILQRENARQDYSEAVLEEAEKRYQSYTPEKLDYLVNIVMFGIPGEKKQTLEEMRANLARYQNIDRTVLRENLKYFLQQIAPVADEVGIKLAIHPDDPPFNILGLPRIVSTAEDLEFILSAVPNPSNGICFCTGSLGANPHNNLPAMAHMVGDRIHFVHLRNVRKDEHGNFYEDDHLGGDVDMYAVMKEILTVQQQVAEPIPFRPDHGHQMMDDLQKTTNPGYSCIGRMRGLAELRGLQEGICRSENWV</sequence>
<keyword evidence="6 9" id="KW-0408">Iron</keyword>
<reference evidence="10 11" key="1">
    <citation type="submission" date="2019-09" db="EMBL/GenBank/DDBJ databases">
        <title>Genome sequence and assembly of Adhaeribacter sp.</title>
        <authorList>
            <person name="Chhetri G."/>
        </authorList>
    </citation>
    <scope>NUCLEOTIDE SEQUENCE [LARGE SCALE GENOMIC DNA]</scope>
    <source>
        <strain evidence="10 11">DK36</strain>
    </source>
</reference>
<evidence type="ECO:0000313" key="11">
    <source>
        <dbReference type="Proteomes" id="UP000323426"/>
    </source>
</evidence>
<dbReference type="HAMAP" id="MF_00106">
    <property type="entry name" value="UxuA"/>
    <property type="match status" value="1"/>
</dbReference>
<name>A0A5M6D7X0_9BACT</name>
<organism evidence="10 11">
    <name type="scientific">Adhaeribacter rhizoryzae</name>
    <dbReference type="NCBI Taxonomy" id="2607907"/>
    <lineage>
        <taxon>Bacteria</taxon>
        <taxon>Pseudomonadati</taxon>
        <taxon>Bacteroidota</taxon>
        <taxon>Cytophagia</taxon>
        <taxon>Cytophagales</taxon>
        <taxon>Hymenobacteraceae</taxon>
        <taxon>Adhaeribacter</taxon>
    </lineage>
</organism>
<keyword evidence="8 9" id="KW-0456">Lyase</keyword>
<dbReference type="Gene3D" id="3.20.20.150">
    <property type="entry name" value="Divalent-metal-dependent TIM barrel enzymes"/>
    <property type="match status" value="1"/>
</dbReference>
<proteinExistence type="inferred from homology"/>
<evidence type="ECO:0000256" key="8">
    <source>
        <dbReference type="ARBA" id="ARBA00023239"/>
    </source>
</evidence>
<evidence type="ECO:0000256" key="7">
    <source>
        <dbReference type="ARBA" id="ARBA00023211"/>
    </source>
</evidence>
<dbReference type="PIRSF" id="PIRSF016049">
    <property type="entry name" value="Man_dehyd"/>
    <property type="match status" value="1"/>
</dbReference>
<dbReference type="PANTHER" id="PTHR30387:SF2">
    <property type="entry name" value="MANNONATE DEHYDRATASE"/>
    <property type="match status" value="1"/>
</dbReference>
<comment type="function">
    <text evidence="2 9">Catalyzes the dehydration of D-mannonate.</text>
</comment>
<evidence type="ECO:0000256" key="5">
    <source>
        <dbReference type="ARBA" id="ARBA00012927"/>
    </source>
</evidence>
<dbReference type="RefSeq" id="WP_150091647.1">
    <property type="nucleotide sequence ID" value="NZ_VWSF01000022.1"/>
</dbReference>
<evidence type="ECO:0000256" key="2">
    <source>
        <dbReference type="ARBA" id="ARBA00002713"/>
    </source>
</evidence>
<dbReference type="GO" id="GO:0008198">
    <property type="term" value="F:ferrous iron binding"/>
    <property type="evidence" value="ECO:0007669"/>
    <property type="project" value="TreeGrafter"/>
</dbReference>
<dbReference type="GO" id="GO:0008927">
    <property type="term" value="F:mannonate dehydratase activity"/>
    <property type="evidence" value="ECO:0007669"/>
    <property type="project" value="UniProtKB-UniRule"/>
</dbReference>
<evidence type="ECO:0000313" key="10">
    <source>
        <dbReference type="EMBL" id="KAA5541275.1"/>
    </source>
</evidence>
<comment type="caution">
    <text evidence="10">The sequence shown here is derived from an EMBL/GenBank/DDBJ whole genome shotgun (WGS) entry which is preliminary data.</text>
</comment>
<dbReference type="Proteomes" id="UP000323426">
    <property type="component" value="Unassembled WGS sequence"/>
</dbReference>
<dbReference type="SUPFAM" id="SSF51658">
    <property type="entry name" value="Xylose isomerase-like"/>
    <property type="match status" value="1"/>
</dbReference>
<protein>
    <recommendedName>
        <fullName evidence="5 9">Mannonate dehydratase</fullName>
        <ecNumber evidence="5 9">4.2.1.8</ecNumber>
    </recommendedName>
    <alternativeName>
        <fullName evidence="9">D-mannonate hydro-lyase</fullName>
    </alternativeName>
</protein>
<dbReference type="PANTHER" id="PTHR30387">
    <property type="entry name" value="MANNONATE DEHYDRATASE"/>
    <property type="match status" value="1"/>
</dbReference>
<evidence type="ECO:0000256" key="1">
    <source>
        <dbReference type="ARBA" id="ARBA00001794"/>
    </source>
</evidence>
<dbReference type="NCBIfam" id="TIGR00695">
    <property type="entry name" value="uxuA"/>
    <property type="match status" value="1"/>
</dbReference>
<dbReference type="UniPathway" id="UPA00246"/>
<dbReference type="EMBL" id="VWSF01000022">
    <property type="protein sequence ID" value="KAA5541275.1"/>
    <property type="molecule type" value="Genomic_DNA"/>
</dbReference>
<dbReference type="AlphaFoldDB" id="A0A5M6D7X0"/>
<dbReference type="InterPro" id="IPR036237">
    <property type="entry name" value="Xyl_isomerase-like_sf"/>
</dbReference>
<evidence type="ECO:0000256" key="3">
    <source>
        <dbReference type="ARBA" id="ARBA00004892"/>
    </source>
</evidence>
<dbReference type="Pfam" id="PF03786">
    <property type="entry name" value="UxuA"/>
    <property type="match status" value="1"/>
</dbReference>
<evidence type="ECO:0000256" key="9">
    <source>
        <dbReference type="HAMAP-Rule" id="MF_00106"/>
    </source>
</evidence>
<dbReference type="EC" id="4.2.1.8" evidence="5 9"/>
<dbReference type="InterPro" id="IPR004628">
    <property type="entry name" value="Man_deHydtase"/>
</dbReference>
<evidence type="ECO:0000256" key="6">
    <source>
        <dbReference type="ARBA" id="ARBA00023004"/>
    </source>
</evidence>
<comment type="similarity">
    <text evidence="4 9">Belongs to the mannonate dehydratase family.</text>
</comment>
<dbReference type="GO" id="GO:0042840">
    <property type="term" value="P:D-glucuronate catabolic process"/>
    <property type="evidence" value="ECO:0007669"/>
    <property type="project" value="TreeGrafter"/>
</dbReference>